<protein>
    <recommendedName>
        <fullName evidence="4">Type IX secretion system membrane protein, PorP/SprF family</fullName>
    </recommendedName>
</protein>
<organism evidence="2 3">
    <name type="scientific">Tenacibaculum maritimum NCIMB 2154</name>
    <dbReference type="NCBI Taxonomy" id="1349785"/>
    <lineage>
        <taxon>Bacteria</taxon>
        <taxon>Pseudomonadati</taxon>
        <taxon>Bacteroidota</taxon>
        <taxon>Flavobacteriia</taxon>
        <taxon>Flavobacteriales</taxon>
        <taxon>Flavobacteriaceae</taxon>
        <taxon>Tenacibaculum</taxon>
    </lineage>
</organism>
<feature type="signal peptide" evidence="1">
    <location>
        <begin position="1"/>
        <end position="22"/>
    </location>
</feature>
<evidence type="ECO:0000313" key="3">
    <source>
        <dbReference type="Proteomes" id="UP000231564"/>
    </source>
</evidence>
<name>A0A2H1ECP8_9FLAO</name>
<dbReference type="NCBIfam" id="TIGR03519">
    <property type="entry name" value="T9SS_PorP_fam"/>
    <property type="match status" value="1"/>
</dbReference>
<gene>
    <name evidence="2" type="ORF">MARIT_2673</name>
</gene>
<dbReference type="KEGG" id="tmar:MARIT_2673"/>
<keyword evidence="3" id="KW-1185">Reference proteome</keyword>
<proteinExistence type="predicted"/>
<dbReference type="AlphaFoldDB" id="A0A2H1ECP8"/>
<dbReference type="EMBL" id="LT634361">
    <property type="protein sequence ID" value="SFZ84283.1"/>
    <property type="molecule type" value="Genomic_DNA"/>
</dbReference>
<dbReference type="OrthoDB" id="648347at2"/>
<dbReference type="RefSeq" id="WP_024741559.1">
    <property type="nucleotide sequence ID" value="NZ_BAUG01000030.1"/>
</dbReference>
<reference evidence="2 3" key="1">
    <citation type="submission" date="2016-11" db="EMBL/GenBank/DDBJ databases">
        <authorList>
            <person name="Jaros S."/>
            <person name="Januszkiewicz K."/>
            <person name="Wedrychowicz H."/>
        </authorList>
    </citation>
    <scope>NUCLEOTIDE SEQUENCE [LARGE SCALE GENOMIC DNA]</scope>
    <source>
        <strain evidence="2">NCIMB 2154T</strain>
    </source>
</reference>
<evidence type="ECO:0008006" key="4">
    <source>
        <dbReference type="Google" id="ProtNLM"/>
    </source>
</evidence>
<dbReference type="InterPro" id="IPR019861">
    <property type="entry name" value="PorP/SprF_Bacteroidetes"/>
</dbReference>
<dbReference type="STRING" id="1349785.GCA_000509405_01105"/>
<dbReference type="GeneID" id="47724135"/>
<keyword evidence="1" id="KW-0732">Signal</keyword>
<sequence>MKKKIQYLAVLFVSLLSNQLIAQETLPIYTDYLSDNVYLLHPAAAGIGSCGKIRLTAGKQWLGVANAPALQTVSFHRKFDEYSKAAFGAILFNDRNGYHSQKGVQGTYAYHLDMGNENMFNQLSFGLSLSFVQNEVNQIAFVGDPTVSQVINSDYYFNADFGMAYHNNGFSSYLTIKNLLLSAKDNSQIAPLNLRNYILGAGYFFGNQEKIQFEPSIMFQFKEQTSENIIDFNMKAYKTIDNTQLWLALSYRTHLEGGPLGDTKYLSPILGVNINRFMMSYTYTKQLGDIVLANEGFHQVTLGFNLFCAKRRTTACPNINGSF</sequence>
<dbReference type="Proteomes" id="UP000231564">
    <property type="component" value="Chromosome MARIT"/>
</dbReference>
<feature type="chain" id="PRO_5013802975" description="Type IX secretion system membrane protein, PorP/SprF family" evidence="1">
    <location>
        <begin position="23"/>
        <end position="323"/>
    </location>
</feature>
<dbReference type="Pfam" id="PF11751">
    <property type="entry name" value="PorP_SprF"/>
    <property type="match status" value="1"/>
</dbReference>
<evidence type="ECO:0000256" key="1">
    <source>
        <dbReference type="SAM" id="SignalP"/>
    </source>
</evidence>
<evidence type="ECO:0000313" key="2">
    <source>
        <dbReference type="EMBL" id="SFZ84283.1"/>
    </source>
</evidence>
<accession>A0A2H1ECP8</accession>